<feature type="non-terminal residue" evidence="1">
    <location>
        <position position="1"/>
    </location>
</feature>
<comment type="caution">
    <text evidence="1">The sequence shown here is derived from an EMBL/GenBank/DDBJ whole genome shotgun (WGS) entry which is preliminary data.</text>
</comment>
<dbReference type="Proteomes" id="UP001292368">
    <property type="component" value="Unassembled WGS sequence"/>
</dbReference>
<keyword evidence="1" id="KW-0378">Hydrolase</keyword>
<dbReference type="InterPro" id="IPR036691">
    <property type="entry name" value="Endo/exonu/phosph_ase_sf"/>
</dbReference>
<organism evidence="1 2">
    <name type="scientific">Clostridium perfringens</name>
    <dbReference type="NCBI Taxonomy" id="1502"/>
    <lineage>
        <taxon>Bacteria</taxon>
        <taxon>Bacillati</taxon>
        <taxon>Bacillota</taxon>
        <taxon>Clostridia</taxon>
        <taxon>Eubacteriales</taxon>
        <taxon>Clostridiaceae</taxon>
        <taxon>Clostridium</taxon>
    </lineage>
</organism>
<keyword evidence="1" id="KW-0540">Nuclease</keyword>
<keyword evidence="1" id="KW-0255">Endonuclease</keyword>
<evidence type="ECO:0000313" key="1">
    <source>
        <dbReference type="EMBL" id="MDZ5010723.1"/>
    </source>
</evidence>
<reference evidence="1" key="1">
    <citation type="submission" date="2019-11" db="EMBL/GenBank/DDBJ databases">
        <title>Characterization of Clostridium perfringens isolates from swine manure treated agricultural soils.</title>
        <authorList>
            <person name="Wushke S.T."/>
        </authorList>
    </citation>
    <scope>NUCLEOTIDE SEQUENCE</scope>
    <source>
        <strain evidence="1">V2</strain>
    </source>
</reference>
<dbReference type="Gene3D" id="3.60.10.10">
    <property type="entry name" value="Endonuclease/exonuclease/phosphatase"/>
    <property type="match status" value="1"/>
</dbReference>
<proteinExistence type="predicted"/>
<evidence type="ECO:0000313" key="2">
    <source>
        <dbReference type="Proteomes" id="UP001292368"/>
    </source>
</evidence>
<dbReference type="SUPFAM" id="SSF56219">
    <property type="entry name" value="DNase I-like"/>
    <property type="match status" value="1"/>
</dbReference>
<dbReference type="AlphaFoldDB" id="A0AAW9ILT3"/>
<protein>
    <submittedName>
        <fullName evidence="1">Endonuclease</fullName>
    </submittedName>
</protein>
<gene>
    <name evidence="1" type="ORF">GNF77_17850</name>
</gene>
<dbReference type="GO" id="GO:0004519">
    <property type="term" value="F:endonuclease activity"/>
    <property type="evidence" value="ECO:0007669"/>
    <property type="project" value="UniProtKB-KW"/>
</dbReference>
<dbReference type="EMBL" id="WNVM01000703">
    <property type="protein sequence ID" value="MDZ5010723.1"/>
    <property type="molecule type" value="Genomic_DNA"/>
</dbReference>
<name>A0AAW9ILT3_CLOPF</name>
<accession>A0AAW9ILT3</accession>
<sequence length="93" mass="10509">MGDFNNDAMIKKEGYDYLLNSGLIDTYTIAVEKDDGITVKGEIAGWEGKKENKRLDIIFTNRSVNVKKSNVIFNNINKNVSSDHYGVEVYISE</sequence>